<dbReference type="RefSeq" id="WP_128216299.1">
    <property type="nucleotide sequence ID" value="NZ_CBDRLV010000007.1"/>
</dbReference>
<feature type="transmembrane region" description="Helical" evidence="2">
    <location>
        <begin position="29"/>
        <end position="54"/>
    </location>
</feature>
<feature type="region of interest" description="Disordered" evidence="1">
    <location>
        <begin position="59"/>
        <end position="95"/>
    </location>
</feature>
<evidence type="ECO:0000256" key="2">
    <source>
        <dbReference type="SAM" id="Phobius"/>
    </source>
</evidence>
<evidence type="ECO:0000313" key="4">
    <source>
        <dbReference type="Proteomes" id="UP000285970"/>
    </source>
</evidence>
<keyword evidence="2" id="KW-0472">Membrane</keyword>
<comment type="caution">
    <text evidence="3">The sequence shown here is derived from an EMBL/GenBank/DDBJ whole genome shotgun (WGS) entry which is preliminary data.</text>
</comment>
<dbReference type="Pfam" id="PF19950">
    <property type="entry name" value="DUF6412"/>
    <property type="match status" value="1"/>
</dbReference>
<evidence type="ECO:0000256" key="1">
    <source>
        <dbReference type="SAM" id="MobiDB-lite"/>
    </source>
</evidence>
<protein>
    <submittedName>
        <fullName evidence="3">Uncharacterized protein</fullName>
    </submittedName>
</protein>
<dbReference type="EMBL" id="RBZY01000002">
    <property type="protein sequence ID" value="RWR23242.1"/>
    <property type="molecule type" value="Genomic_DNA"/>
</dbReference>
<name>A0A3S3M0E8_9MICO</name>
<dbReference type="AlphaFoldDB" id="A0A3S3M0E8"/>
<accession>A0A3S3M0E8</accession>
<proteinExistence type="predicted"/>
<dbReference type="OrthoDB" id="5073968at2"/>
<sequence length="95" mass="9405">MIASFLTALNLLLVTAEIALVPDGGASPAPLIALALAAAVVMTVVLAVVMFRLVSGAAPARPTRPIDPSAPLAQSDPDAAGHPRPRAPGHAALAA</sequence>
<organism evidence="3 4">
    <name type="scientific">Microbacterium enclense</name>
    <dbReference type="NCBI Taxonomy" id="993073"/>
    <lineage>
        <taxon>Bacteria</taxon>
        <taxon>Bacillati</taxon>
        <taxon>Actinomycetota</taxon>
        <taxon>Actinomycetes</taxon>
        <taxon>Micrococcales</taxon>
        <taxon>Microbacteriaceae</taxon>
        <taxon>Microbacterium</taxon>
    </lineage>
</organism>
<dbReference type="Proteomes" id="UP000285970">
    <property type="component" value="Unassembled WGS sequence"/>
</dbReference>
<gene>
    <name evidence="3" type="ORF">D8Y23_00925</name>
</gene>
<keyword evidence="2" id="KW-0812">Transmembrane</keyword>
<evidence type="ECO:0000313" key="3">
    <source>
        <dbReference type="EMBL" id="RWR23242.1"/>
    </source>
</evidence>
<reference evidence="3 4" key="1">
    <citation type="journal article" date="2018" name="Front. Microbiol.">
        <title>Novel Insights Into Bacterial Dimethylsulfoniopropionate Catabolism in the East China Sea.</title>
        <authorList>
            <person name="Liu J."/>
            <person name="Liu J."/>
            <person name="Zhang S.H."/>
            <person name="Liang J."/>
            <person name="Lin H."/>
            <person name="Song D."/>
            <person name="Yang G.P."/>
            <person name="Todd J.D."/>
            <person name="Zhang X.H."/>
        </authorList>
    </citation>
    <scope>NUCLEOTIDE SEQUENCE [LARGE SCALE GENOMIC DNA]</scope>
    <source>
        <strain evidence="3 4">ZYFD042</strain>
    </source>
</reference>
<keyword evidence="2" id="KW-1133">Transmembrane helix</keyword>
<dbReference type="InterPro" id="IPR045635">
    <property type="entry name" value="DUF6412"/>
</dbReference>